<sequence>MYIAGMSTKSGRWRRLESQEESGLKVLTLPPQCEDMRSDGVVVCHLGPISQVRVWVSWATHPT</sequence>
<accession>A0A420J4R1</accession>
<reference evidence="1 2" key="1">
    <citation type="journal article" date="2018" name="BMC Genomics">
        <title>Comparative genome analyses reveal sequence features reflecting distinct modes of host-adaptation between dicot and monocot powdery mildew.</title>
        <authorList>
            <person name="Wu Y."/>
            <person name="Ma X."/>
            <person name="Pan Z."/>
            <person name="Kale S.D."/>
            <person name="Song Y."/>
            <person name="King H."/>
            <person name="Zhang Q."/>
            <person name="Presley C."/>
            <person name="Deng X."/>
            <person name="Wei C.I."/>
            <person name="Xiao S."/>
        </authorList>
    </citation>
    <scope>NUCLEOTIDE SEQUENCE [LARGE SCALE GENOMIC DNA]</scope>
    <source>
        <strain evidence="1">UMSG1</strain>
    </source>
</reference>
<evidence type="ECO:0000313" key="1">
    <source>
        <dbReference type="EMBL" id="RKF81763.1"/>
    </source>
</evidence>
<evidence type="ECO:0000313" key="2">
    <source>
        <dbReference type="Proteomes" id="UP000285326"/>
    </source>
</evidence>
<name>A0A420J4R1_9PEZI</name>
<comment type="caution">
    <text evidence="1">The sequence shown here is derived from an EMBL/GenBank/DDBJ whole genome shotgun (WGS) entry which is preliminary data.</text>
</comment>
<dbReference type="Proteomes" id="UP000285326">
    <property type="component" value="Unassembled WGS sequence"/>
</dbReference>
<protein>
    <submittedName>
        <fullName evidence="1">Uncharacterized protein</fullName>
    </submittedName>
</protein>
<gene>
    <name evidence="1" type="ORF">GcM1_179018</name>
</gene>
<dbReference type="EMBL" id="MCBS01017919">
    <property type="protein sequence ID" value="RKF81763.1"/>
    <property type="molecule type" value="Genomic_DNA"/>
</dbReference>
<proteinExistence type="predicted"/>
<dbReference type="AlphaFoldDB" id="A0A420J4R1"/>
<organism evidence="1 2">
    <name type="scientific">Golovinomyces cichoracearum</name>
    <dbReference type="NCBI Taxonomy" id="62708"/>
    <lineage>
        <taxon>Eukaryota</taxon>
        <taxon>Fungi</taxon>
        <taxon>Dikarya</taxon>
        <taxon>Ascomycota</taxon>
        <taxon>Pezizomycotina</taxon>
        <taxon>Leotiomycetes</taxon>
        <taxon>Erysiphales</taxon>
        <taxon>Erysiphaceae</taxon>
        <taxon>Golovinomyces</taxon>
    </lineage>
</organism>